<dbReference type="FunFam" id="3.30.70.270:FF:000020">
    <property type="entry name" value="Transposon Tf2-6 polyprotein-like Protein"/>
    <property type="match status" value="1"/>
</dbReference>
<dbReference type="InterPro" id="IPR050951">
    <property type="entry name" value="Retrovirus_Pol_polyprotein"/>
</dbReference>
<dbReference type="Pfam" id="PF17919">
    <property type="entry name" value="RT_RNaseH_2"/>
    <property type="match status" value="1"/>
</dbReference>
<dbReference type="InterPro" id="IPR043502">
    <property type="entry name" value="DNA/RNA_pol_sf"/>
</dbReference>
<evidence type="ECO:0000259" key="3">
    <source>
        <dbReference type="PROSITE" id="PS50878"/>
    </source>
</evidence>
<dbReference type="InterPro" id="IPR018061">
    <property type="entry name" value="Retropepsins"/>
</dbReference>
<protein>
    <recommendedName>
        <fullName evidence="6">Reverse transcriptase domain-containing protein</fullName>
    </recommendedName>
</protein>
<dbReference type="OrthoDB" id="775972at2759"/>
<dbReference type="InterPro" id="IPR000477">
    <property type="entry name" value="RT_dom"/>
</dbReference>
<sequence length="665" mass="75483">MIGTLQQYNSDIETWTEYVERMEHFFDANEIAENEKRKAVLLSSVGPKTYKLMKTLLSPATPRDKTFTELVKLVKEHECPKPSPIVQRFKFNTRKQKERETVAEYVADLRRIAEYCEYGDKLEEMLRDRIVCGVKDIRTQRRLLSETTLDFKKALEMAKAMETAAKHSKDLQNNVSVEYDLFTLTKKPIKPFTTQVQVEGKKITMEIDTGAAVTVMSKAEFDKHWPDGKLPLNGTNAFLRTYTGERVEVYGQCDVKVTGKDKEAILPLLVIPGENSTLLGRNWLLKIPVDWGPLKQVAAESVENVVERHSEVFAEGLGKIKGYKAKLYLKEGATPCYVKVRLVPFSLKEGVEKELERLQEQNIISPVEFSEWATPIVPVVKTDGSIRICGDYKVTLNQCVKVDKYPLPHIEDLFAKLAGGKRFSKLDMSHAYQQVELDEGSKGFTTISTQKGLFVYNRLPFGISSSPGIFQRTMDNLTQGLPGVVTYLDDILVTGASEKEHAENLETLLTRLTEAGISLRKDKCVFSVSEVIYLGYRIDSEGLHPIDDKAEAILKARQPTNVTELRSYLGLLNYYGRFLPSLSQVLAPLHQLLKKSVQWNWSANEQRAFQQSKQMLLSSNVLVHYDPTKPLIMSCDASPYMGLGLSYLIRWRTAKNVQSHLHQEH</sequence>
<organism evidence="4 5">
    <name type="scientific">Holothuria leucospilota</name>
    <name type="common">Black long sea cucumber</name>
    <name type="synonym">Mertensiothuria leucospilota</name>
    <dbReference type="NCBI Taxonomy" id="206669"/>
    <lineage>
        <taxon>Eukaryota</taxon>
        <taxon>Metazoa</taxon>
        <taxon>Echinodermata</taxon>
        <taxon>Eleutherozoa</taxon>
        <taxon>Echinozoa</taxon>
        <taxon>Holothuroidea</taxon>
        <taxon>Aspidochirotacea</taxon>
        <taxon>Aspidochirotida</taxon>
        <taxon>Holothuriidae</taxon>
        <taxon>Holothuria</taxon>
    </lineage>
</organism>
<reference evidence="4" key="1">
    <citation type="submission" date="2021-10" db="EMBL/GenBank/DDBJ databases">
        <title>Tropical sea cucumber genome reveals ecological adaptation and Cuvierian tubules defense mechanism.</title>
        <authorList>
            <person name="Chen T."/>
        </authorList>
    </citation>
    <scope>NUCLEOTIDE SEQUENCE</scope>
    <source>
        <strain evidence="4">Nanhai2018</strain>
        <tissue evidence="4">Muscle</tissue>
    </source>
</reference>
<dbReference type="InterPro" id="IPR041577">
    <property type="entry name" value="RT_RNaseH_2"/>
</dbReference>
<dbReference type="GO" id="GO:0004190">
    <property type="term" value="F:aspartic-type endopeptidase activity"/>
    <property type="evidence" value="ECO:0007669"/>
    <property type="project" value="InterPro"/>
</dbReference>
<dbReference type="Pfam" id="PF00078">
    <property type="entry name" value="RVT_1"/>
    <property type="match status" value="1"/>
</dbReference>
<dbReference type="SUPFAM" id="SSF50630">
    <property type="entry name" value="Acid proteases"/>
    <property type="match status" value="1"/>
</dbReference>
<dbReference type="Pfam" id="PF00077">
    <property type="entry name" value="RVP"/>
    <property type="match status" value="1"/>
</dbReference>
<dbReference type="PANTHER" id="PTHR37984">
    <property type="entry name" value="PROTEIN CBG26694"/>
    <property type="match status" value="1"/>
</dbReference>
<evidence type="ECO:0000313" key="5">
    <source>
        <dbReference type="Proteomes" id="UP001152320"/>
    </source>
</evidence>
<dbReference type="PANTHER" id="PTHR37984:SF13">
    <property type="entry name" value="RIBONUCLEASE H"/>
    <property type="match status" value="1"/>
</dbReference>
<dbReference type="Gene3D" id="3.10.10.10">
    <property type="entry name" value="HIV Type 1 Reverse Transcriptase, subunit A, domain 1"/>
    <property type="match status" value="1"/>
</dbReference>
<accession>A0A9Q1H011</accession>
<dbReference type="InterPro" id="IPR001995">
    <property type="entry name" value="Peptidase_A2_cat"/>
</dbReference>
<proteinExistence type="predicted"/>
<keyword evidence="1" id="KW-0378">Hydrolase</keyword>
<comment type="caution">
    <text evidence="4">The sequence shown here is derived from an EMBL/GenBank/DDBJ whole genome shotgun (WGS) entry which is preliminary data.</text>
</comment>
<dbReference type="PROSITE" id="PS50175">
    <property type="entry name" value="ASP_PROT_RETROV"/>
    <property type="match status" value="1"/>
</dbReference>
<dbReference type="Proteomes" id="UP001152320">
    <property type="component" value="Chromosome 16"/>
</dbReference>
<evidence type="ECO:0000259" key="2">
    <source>
        <dbReference type="PROSITE" id="PS50175"/>
    </source>
</evidence>
<dbReference type="CDD" id="cd01647">
    <property type="entry name" value="RT_LTR"/>
    <property type="match status" value="1"/>
</dbReference>
<dbReference type="EMBL" id="JAIZAY010000016">
    <property type="protein sequence ID" value="KAJ8027406.1"/>
    <property type="molecule type" value="Genomic_DNA"/>
</dbReference>
<keyword evidence="5" id="KW-1185">Reference proteome</keyword>
<evidence type="ECO:0008006" key="6">
    <source>
        <dbReference type="Google" id="ProtNLM"/>
    </source>
</evidence>
<feature type="domain" description="Peptidase A2" evidence="2">
    <location>
        <begin position="203"/>
        <end position="283"/>
    </location>
</feature>
<dbReference type="Gene3D" id="3.30.70.270">
    <property type="match status" value="2"/>
</dbReference>
<feature type="domain" description="Reverse transcriptase" evidence="3">
    <location>
        <begin position="360"/>
        <end position="538"/>
    </location>
</feature>
<dbReference type="InterPro" id="IPR021109">
    <property type="entry name" value="Peptidase_aspartic_dom_sf"/>
</dbReference>
<name>A0A9Q1H011_HOLLE</name>
<dbReference type="GO" id="GO:0006508">
    <property type="term" value="P:proteolysis"/>
    <property type="evidence" value="ECO:0007669"/>
    <property type="project" value="InterPro"/>
</dbReference>
<dbReference type="AlphaFoldDB" id="A0A9Q1H011"/>
<gene>
    <name evidence="4" type="ORF">HOLleu_32542</name>
</gene>
<dbReference type="SUPFAM" id="SSF56672">
    <property type="entry name" value="DNA/RNA polymerases"/>
    <property type="match status" value="1"/>
</dbReference>
<evidence type="ECO:0000256" key="1">
    <source>
        <dbReference type="ARBA" id="ARBA00022801"/>
    </source>
</evidence>
<dbReference type="Gene3D" id="2.40.70.10">
    <property type="entry name" value="Acid Proteases"/>
    <property type="match status" value="1"/>
</dbReference>
<evidence type="ECO:0000313" key="4">
    <source>
        <dbReference type="EMBL" id="KAJ8027406.1"/>
    </source>
</evidence>
<dbReference type="InterPro" id="IPR043128">
    <property type="entry name" value="Rev_trsase/Diguanyl_cyclase"/>
</dbReference>
<dbReference type="PROSITE" id="PS50878">
    <property type="entry name" value="RT_POL"/>
    <property type="match status" value="1"/>
</dbReference>